<dbReference type="GO" id="GO:0005886">
    <property type="term" value="C:plasma membrane"/>
    <property type="evidence" value="ECO:0007669"/>
    <property type="project" value="UniProtKB-SubCell"/>
</dbReference>
<dbReference type="AlphaFoldDB" id="A0A3D9YYK3"/>
<feature type="transmembrane region" description="Helical" evidence="7">
    <location>
        <begin position="221"/>
        <end position="241"/>
    </location>
</feature>
<comment type="caution">
    <text evidence="9">The sequence shown here is derived from an EMBL/GenBank/DDBJ whole genome shotgun (WGS) entry which is preliminary data.</text>
</comment>
<keyword evidence="5 7" id="KW-1133">Transmembrane helix</keyword>
<dbReference type="PROSITE" id="PS50928">
    <property type="entry name" value="ABC_TM1"/>
    <property type="match status" value="1"/>
</dbReference>
<gene>
    <name evidence="9" type="ORF">DES32_1463</name>
</gene>
<comment type="similarity">
    <text evidence="7">Belongs to the binding-protein-dependent transport system permease family.</text>
</comment>
<dbReference type="RefSeq" id="WP_115835986.1">
    <property type="nucleotide sequence ID" value="NZ_CP025086.1"/>
</dbReference>
<keyword evidence="2 7" id="KW-0813">Transport</keyword>
<evidence type="ECO:0000256" key="3">
    <source>
        <dbReference type="ARBA" id="ARBA00022475"/>
    </source>
</evidence>
<feature type="transmembrane region" description="Helical" evidence="7">
    <location>
        <begin position="192"/>
        <end position="215"/>
    </location>
</feature>
<dbReference type="InterPro" id="IPR000515">
    <property type="entry name" value="MetI-like"/>
</dbReference>
<accession>A0A3D9YYK3</accession>
<sequence length="290" mass="31931">MSEADLTHRAEPRAATVSPAFLAFGRGFRALRRSFLARRLLVLVLLAIAWQLAATYKASPLLFPSFTETLSAFFQSARTEDLLSSAGESMLELIKGYALAISIALVLVSLATTVPFMRDVLQTLTAIFNPLPAIALLPLAMLWFGLGEASLLLVLVHSVVWPFSLAALTGFEQVPETQRLVGRNYGLTGLRYIFYILLPAALPSILSGLRVAWAFAWRTLIASELVFGVSSGTGGLGWFIYRNRNDLLTDRVFAGLATVILIGLVVEFAIFHLIERYTVERWGMQRAAQH</sequence>
<feature type="transmembrane region" description="Helical" evidence="7">
    <location>
        <begin position="150"/>
        <end position="171"/>
    </location>
</feature>
<evidence type="ECO:0000256" key="4">
    <source>
        <dbReference type="ARBA" id="ARBA00022692"/>
    </source>
</evidence>
<evidence type="ECO:0000259" key="8">
    <source>
        <dbReference type="PROSITE" id="PS50928"/>
    </source>
</evidence>
<keyword evidence="6 7" id="KW-0472">Membrane</keyword>
<dbReference type="Gene3D" id="1.10.3720.10">
    <property type="entry name" value="MetI-like"/>
    <property type="match status" value="1"/>
</dbReference>
<organism evidence="9 10">
    <name type="scientific">Methylovirgula ligni</name>
    <dbReference type="NCBI Taxonomy" id="569860"/>
    <lineage>
        <taxon>Bacteria</taxon>
        <taxon>Pseudomonadati</taxon>
        <taxon>Pseudomonadota</taxon>
        <taxon>Alphaproteobacteria</taxon>
        <taxon>Hyphomicrobiales</taxon>
        <taxon>Beijerinckiaceae</taxon>
        <taxon>Methylovirgula</taxon>
    </lineage>
</organism>
<evidence type="ECO:0000256" key="7">
    <source>
        <dbReference type="RuleBase" id="RU363032"/>
    </source>
</evidence>
<dbReference type="Proteomes" id="UP000256900">
    <property type="component" value="Unassembled WGS sequence"/>
</dbReference>
<dbReference type="InterPro" id="IPR035906">
    <property type="entry name" value="MetI-like_sf"/>
</dbReference>
<feature type="transmembrane region" description="Helical" evidence="7">
    <location>
        <begin position="97"/>
        <end position="117"/>
    </location>
</feature>
<keyword evidence="10" id="KW-1185">Reference proteome</keyword>
<dbReference type="SUPFAM" id="SSF161098">
    <property type="entry name" value="MetI-like"/>
    <property type="match status" value="1"/>
</dbReference>
<dbReference type="Pfam" id="PF00528">
    <property type="entry name" value="BPD_transp_1"/>
    <property type="match status" value="1"/>
</dbReference>
<keyword evidence="3" id="KW-1003">Cell membrane</keyword>
<evidence type="ECO:0000313" key="9">
    <source>
        <dbReference type="EMBL" id="REF87833.1"/>
    </source>
</evidence>
<feature type="domain" description="ABC transmembrane type-1" evidence="8">
    <location>
        <begin position="82"/>
        <end position="274"/>
    </location>
</feature>
<keyword evidence="4 7" id="KW-0812">Transmembrane</keyword>
<protein>
    <submittedName>
        <fullName evidence="9">NitT/TauT family transport system permease protein</fullName>
    </submittedName>
</protein>
<evidence type="ECO:0000256" key="2">
    <source>
        <dbReference type="ARBA" id="ARBA00022448"/>
    </source>
</evidence>
<feature type="transmembrane region" description="Helical" evidence="7">
    <location>
        <begin position="36"/>
        <end position="56"/>
    </location>
</feature>
<dbReference type="PANTHER" id="PTHR30151:SF16">
    <property type="entry name" value="ABC TRANSPORTER PERMEASE PROTEIN"/>
    <property type="match status" value="1"/>
</dbReference>
<evidence type="ECO:0000256" key="1">
    <source>
        <dbReference type="ARBA" id="ARBA00004651"/>
    </source>
</evidence>
<dbReference type="EMBL" id="QUMO01000002">
    <property type="protein sequence ID" value="REF87833.1"/>
    <property type="molecule type" value="Genomic_DNA"/>
</dbReference>
<dbReference type="CDD" id="cd06261">
    <property type="entry name" value="TM_PBP2"/>
    <property type="match status" value="1"/>
</dbReference>
<feature type="transmembrane region" description="Helical" evidence="7">
    <location>
        <begin position="253"/>
        <end position="274"/>
    </location>
</feature>
<comment type="subcellular location">
    <subcellularLocation>
        <location evidence="1 7">Cell membrane</location>
        <topology evidence="1 7">Multi-pass membrane protein</topology>
    </subcellularLocation>
</comment>
<dbReference type="GO" id="GO:0055085">
    <property type="term" value="P:transmembrane transport"/>
    <property type="evidence" value="ECO:0007669"/>
    <property type="project" value="InterPro"/>
</dbReference>
<proteinExistence type="inferred from homology"/>
<name>A0A3D9YYK3_9HYPH</name>
<dbReference type="PANTHER" id="PTHR30151">
    <property type="entry name" value="ALKANE SULFONATE ABC TRANSPORTER-RELATED, MEMBRANE SUBUNIT"/>
    <property type="match status" value="1"/>
</dbReference>
<evidence type="ECO:0000313" key="10">
    <source>
        <dbReference type="Proteomes" id="UP000256900"/>
    </source>
</evidence>
<evidence type="ECO:0000256" key="5">
    <source>
        <dbReference type="ARBA" id="ARBA00022989"/>
    </source>
</evidence>
<reference evidence="9 10" key="1">
    <citation type="submission" date="2018-08" db="EMBL/GenBank/DDBJ databases">
        <title>Genomic Encyclopedia of Type Strains, Phase IV (KMG-IV): sequencing the most valuable type-strain genomes for metagenomic binning, comparative biology and taxonomic classification.</title>
        <authorList>
            <person name="Goeker M."/>
        </authorList>
    </citation>
    <scope>NUCLEOTIDE SEQUENCE [LARGE SCALE GENOMIC DNA]</scope>
    <source>
        <strain evidence="9 10">BW863</strain>
    </source>
</reference>
<evidence type="ECO:0000256" key="6">
    <source>
        <dbReference type="ARBA" id="ARBA00023136"/>
    </source>
</evidence>
<feature type="transmembrane region" description="Helical" evidence="7">
    <location>
        <begin position="124"/>
        <end position="144"/>
    </location>
</feature>
<dbReference type="OrthoDB" id="9796361at2"/>